<dbReference type="CDD" id="cd01949">
    <property type="entry name" value="GGDEF"/>
    <property type="match status" value="1"/>
</dbReference>
<evidence type="ECO:0000256" key="2">
    <source>
        <dbReference type="ARBA" id="ARBA00012528"/>
    </source>
</evidence>
<dbReference type="InterPro" id="IPR039435">
    <property type="entry name" value="DosC_GS"/>
</dbReference>
<comment type="caution">
    <text evidence="13">The sequence shown here is derived from an EMBL/GenBank/DDBJ whole genome shotgun (WGS) entry which is preliminary data.</text>
</comment>
<dbReference type="GO" id="GO:0020037">
    <property type="term" value="F:heme binding"/>
    <property type="evidence" value="ECO:0007669"/>
    <property type="project" value="InterPro"/>
</dbReference>
<dbReference type="Proteomes" id="UP000078084">
    <property type="component" value="Unassembled WGS sequence"/>
</dbReference>
<keyword evidence="6" id="KW-0479">Metal-binding</keyword>
<proteinExistence type="predicted"/>
<dbReference type="CDD" id="cd14757">
    <property type="entry name" value="GS_EcDosC-like_GGDEF"/>
    <property type="match status" value="1"/>
</dbReference>
<evidence type="ECO:0000256" key="1">
    <source>
        <dbReference type="ARBA" id="ARBA00001971"/>
    </source>
</evidence>
<dbReference type="PROSITE" id="PS50887">
    <property type="entry name" value="GGDEF"/>
    <property type="match status" value="1"/>
</dbReference>
<dbReference type="Gene3D" id="3.30.70.270">
    <property type="match status" value="1"/>
</dbReference>
<name>A0A171KNL8_9BURK</name>
<keyword evidence="4" id="KW-0349">Heme</keyword>
<keyword evidence="7" id="KW-0547">Nucleotide-binding</keyword>
<dbReference type="EC" id="2.7.7.65" evidence="2"/>
<evidence type="ECO:0000256" key="7">
    <source>
        <dbReference type="ARBA" id="ARBA00022741"/>
    </source>
</evidence>
<evidence type="ECO:0000256" key="11">
    <source>
        <dbReference type="ARBA" id="ARBA00034247"/>
    </source>
</evidence>
<dbReference type="SUPFAM" id="SSF46458">
    <property type="entry name" value="Globin-like"/>
    <property type="match status" value="1"/>
</dbReference>
<reference evidence="13 14" key="1">
    <citation type="submission" date="2015-04" db="EMBL/GenBank/DDBJ databases">
        <title>Genome sequence of Kerstersia gyiorum CG1.</title>
        <authorList>
            <person name="Greninger A.L."/>
            <person name="Kozyreva V."/>
            <person name="Chaturvedi V."/>
        </authorList>
    </citation>
    <scope>NUCLEOTIDE SEQUENCE [LARGE SCALE GENOMIC DNA]</scope>
    <source>
        <strain evidence="13 14">CG1</strain>
    </source>
</reference>
<organism evidence="13 14">
    <name type="scientific">Kerstersia gyiorum</name>
    <dbReference type="NCBI Taxonomy" id="206506"/>
    <lineage>
        <taxon>Bacteria</taxon>
        <taxon>Pseudomonadati</taxon>
        <taxon>Pseudomonadota</taxon>
        <taxon>Betaproteobacteria</taxon>
        <taxon>Burkholderiales</taxon>
        <taxon>Alcaligenaceae</taxon>
        <taxon>Kerstersia</taxon>
    </lineage>
</organism>
<dbReference type="AlphaFoldDB" id="A0A171KNL8"/>
<evidence type="ECO:0000256" key="5">
    <source>
        <dbReference type="ARBA" id="ARBA00022679"/>
    </source>
</evidence>
<dbReference type="InterPro" id="IPR050469">
    <property type="entry name" value="Diguanylate_Cyclase"/>
</dbReference>
<evidence type="ECO:0000256" key="6">
    <source>
        <dbReference type="ARBA" id="ARBA00022723"/>
    </source>
</evidence>
<keyword evidence="5" id="KW-0808">Transferase</keyword>
<dbReference type="SUPFAM" id="SSF55073">
    <property type="entry name" value="Nucleotide cyclase"/>
    <property type="match status" value="1"/>
</dbReference>
<dbReference type="STRING" id="206506.AAV32_16255"/>
<feature type="domain" description="GGDEF" evidence="12">
    <location>
        <begin position="328"/>
        <end position="461"/>
    </location>
</feature>
<dbReference type="NCBIfam" id="TIGR00254">
    <property type="entry name" value="GGDEF"/>
    <property type="match status" value="1"/>
</dbReference>
<evidence type="ECO:0000256" key="9">
    <source>
        <dbReference type="ARBA" id="ARBA00023004"/>
    </source>
</evidence>
<dbReference type="InterPro" id="IPR029787">
    <property type="entry name" value="Nucleotide_cyclase"/>
</dbReference>
<dbReference type="GO" id="GO:0046872">
    <property type="term" value="F:metal ion binding"/>
    <property type="evidence" value="ECO:0007669"/>
    <property type="project" value="UniProtKB-KW"/>
</dbReference>
<comment type="catalytic activity">
    <reaction evidence="11">
        <text>2 GTP = 3',3'-c-di-GMP + 2 diphosphate</text>
        <dbReference type="Rhea" id="RHEA:24898"/>
        <dbReference type="ChEBI" id="CHEBI:33019"/>
        <dbReference type="ChEBI" id="CHEBI:37565"/>
        <dbReference type="ChEBI" id="CHEBI:58805"/>
        <dbReference type="EC" id="2.7.7.65"/>
    </reaction>
</comment>
<evidence type="ECO:0000259" key="12">
    <source>
        <dbReference type="PROSITE" id="PS50887"/>
    </source>
</evidence>
<dbReference type="PATRIC" id="fig|206506.3.peg.3461"/>
<dbReference type="EMBL" id="LBNE01000015">
    <property type="protein sequence ID" value="KKO70485.1"/>
    <property type="molecule type" value="Genomic_DNA"/>
</dbReference>
<dbReference type="Gene3D" id="1.10.490.10">
    <property type="entry name" value="Globins"/>
    <property type="match status" value="1"/>
</dbReference>
<dbReference type="Pfam" id="PF00990">
    <property type="entry name" value="GGDEF"/>
    <property type="match status" value="1"/>
</dbReference>
<dbReference type="InterPro" id="IPR009050">
    <property type="entry name" value="Globin-like_sf"/>
</dbReference>
<dbReference type="PANTHER" id="PTHR45138:SF9">
    <property type="entry name" value="DIGUANYLATE CYCLASE DGCM-RELATED"/>
    <property type="match status" value="1"/>
</dbReference>
<dbReference type="InterPro" id="IPR012292">
    <property type="entry name" value="Globin/Proto"/>
</dbReference>
<dbReference type="GO" id="GO:0005886">
    <property type="term" value="C:plasma membrane"/>
    <property type="evidence" value="ECO:0007669"/>
    <property type="project" value="TreeGrafter"/>
</dbReference>
<gene>
    <name evidence="13" type="ORF">AAV32_16255</name>
</gene>
<protein>
    <recommendedName>
        <fullName evidence="3">Diguanylate cyclase DosC</fullName>
        <ecNumber evidence="2">2.7.7.65</ecNumber>
    </recommendedName>
    <alternativeName>
        <fullName evidence="10">Direct oxygen-sensing cyclase</fullName>
    </alternativeName>
</protein>
<evidence type="ECO:0000256" key="4">
    <source>
        <dbReference type="ARBA" id="ARBA00022617"/>
    </source>
</evidence>
<dbReference type="Pfam" id="PF11563">
    <property type="entry name" value="Protoglobin"/>
    <property type="match status" value="1"/>
</dbReference>
<dbReference type="UniPathway" id="UPA00599"/>
<dbReference type="PANTHER" id="PTHR45138">
    <property type="entry name" value="REGULATORY COMPONENTS OF SENSORY TRANSDUCTION SYSTEM"/>
    <property type="match status" value="1"/>
</dbReference>
<accession>A0A171KNL8</accession>
<dbReference type="InterPro" id="IPR048442">
    <property type="entry name" value="DosC_2nd"/>
</dbReference>
<evidence type="ECO:0000313" key="14">
    <source>
        <dbReference type="Proteomes" id="UP000078084"/>
    </source>
</evidence>
<dbReference type="GO" id="GO:0019825">
    <property type="term" value="F:oxygen binding"/>
    <property type="evidence" value="ECO:0007669"/>
    <property type="project" value="InterPro"/>
</dbReference>
<keyword evidence="8" id="KW-0460">Magnesium</keyword>
<evidence type="ECO:0000313" key="13">
    <source>
        <dbReference type="EMBL" id="KKO70485.1"/>
    </source>
</evidence>
<evidence type="ECO:0000256" key="3">
    <source>
        <dbReference type="ARBA" id="ARBA00015125"/>
    </source>
</evidence>
<dbReference type="FunFam" id="3.30.70.270:FF:000001">
    <property type="entry name" value="Diguanylate cyclase domain protein"/>
    <property type="match status" value="1"/>
</dbReference>
<keyword evidence="9" id="KW-0408">Iron</keyword>
<dbReference type="GO" id="GO:1902201">
    <property type="term" value="P:negative regulation of bacterial-type flagellum-dependent cell motility"/>
    <property type="evidence" value="ECO:0007669"/>
    <property type="project" value="TreeGrafter"/>
</dbReference>
<dbReference type="InterPro" id="IPR043128">
    <property type="entry name" value="Rev_trsase/Diguanyl_cyclase"/>
</dbReference>
<dbReference type="Pfam" id="PF21118">
    <property type="entry name" value="DosC_2nd"/>
    <property type="match status" value="1"/>
</dbReference>
<keyword evidence="14" id="KW-1185">Reference proteome</keyword>
<sequence>MLRKNTSPEEWVADWRRICGRYGEDIWVLVQGIVREHKAFLATRFYEQMMQDAAASFFLSAQLVQNRLHPALQAWLEGVFSVALNGDYEGTVAYQKRVGGVHARIGIPTHLVMRGTRALNEAIFARLQDVDVVQRTNAVAYVAELTSLAMEVMCQSYAVSHDRNSRAEEAYRLFAISQDIGAEREKQRAALLGWENQFMYEVAVNQARANLPLLGKSEFGLWFTHKAAHAFEGSADVASILAEIDRVDAAASQLGSMAGSSEGKDAGQVEVLRRIRDHCRTVGFLLEGLFQQAGYLESGRDVLTRLLNRKYLQVIMNREIEFARTNGCGLAVLMVDIDHFKRINDEYGHDGGDAALRHVGLFMSQTVRSSDYLFRLGGEEFLVVLVDVEPETAMLVAENLRRRAENERIPLGQDIHLNMTLSIGVALYAGHPDYLLLLKAADQALYRAKHLGRNRVELSRGLE</sequence>
<dbReference type="GO" id="GO:0000166">
    <property type="term" value="F:nucleotide binding"/>
    <property type="evidence" value="ECO:0007669"/>
    <property type="project" value="UniProtKB-KW"/>
</dbReference>
<dbReference type="SMART" id="SM00267">
    <property type="entry name" value="GGDEF"/>
    <property type="match status" value="1"/>
</dbReference>
<evidence type="ECO:0000256" key="10">
    <source>
        <dbReference type="ARBA" id="ARBA00029839"/>
    </source>
</evidence>
<dbReference type="InterPro" id="IPR044398">
    <property type="entry name" value="Globin-sensor_dom"/>
</dbReference>
<comment type="cofactor">
    <cofactor evidence="1">
        <name>heme</name>
        <dbReference type="ChEBI" id="CHEBI:30413"/>
    </cofactor>
</comment>
<dbReference type="GO" id="GO:0043709">
    <property type="term" value="P:cell adhesion involved in single-species biofilm formation"/>
    <property type="evidence" value="ECO:0007669"/>
    <property type="project" value="TreeGrafter"/>
</dbReference>
<evidence type="ECO:0000256" key="8">
    <source>
        <dbReference type="ARBA" id="ARBA00022842"/>
    </source>
</evidence>
<dbReference type="InterPro" id="IPR000160">
    <property type="entry name" value="GGDEF_dom"/>
</dbReference>
<dbReference type="GO" id="GO:0052621">
    <property type="term" value="F:diguanylate cyclase activity"/>
    <property type="evidence" value="ECO:0007669"/>
    <property type="project" value="UniProtKB-EC"/>
</dbReference>